<name>A0A4D6DVZ4_9CAUD</name>
<dbReference type="RefSeq" id="YP_009821763.1">
    <property type="nucleotide sequence ID" value="NC_048179.1"/>
</dbReference>
<sequence>MVMDNKTGQRYTLEDKYNHHLGILKSIMRSIGMDEKEPLCNVLPRVRHMYQDNVKLRHAIDQAMLYGTSFIQCKAFTEPGKELVGISIEVIDKERIIIQVLPDETSKSDS</sequence>
<protein>
    <submittedName>
        <fullName evidence="1">Uncharacterized protein</fullName>
    </submittedName>
</protein>
<proteinExistence type="predicted"/>
<evidence type="ECO:0000313" key="1">
    <source>
        <dbReference type="EMBL" id="QBZ70551.1"/>
    </source>
</evidence>
<dbReference type="EMBL" id="MK673511">
    <property type="protein sequence ID" value="QBZ70551.1"/>
    <property type="molecule type" value="Genomic_DNA"/>
</dbReference>
<keyword evidence="2" id="KW-1185">Reference proteome</keyword>
<dbReference type="KEGG" id="vg:55013249"/>
<evidence type="ECO:0000313" key="2">
    <source>
        <dbReference type="Proteomes" id="UP000297083"/>
    </source>
</evidence>
<organism evidence="1 2">
    <name type="scientific">Salmonella phage ZCSE2</name>
    <dbReference type="NCBI Taxonomy" id="2562175"/>
    <lineage>
        <taxon>Viruses</taxon>
        <taxon>Duplodnaviria</taxon>
        <taxon>Heunggongvirae</taxon>
        <taxon>Uroviricota</taxon>
        <taxon>Caudoviricetes</taxon>
        <taxon>Loughboroughvirus</taxon>
        <taxon>Loughboroughvirus ZCSE2</taxon>
    </lineage>
</organism>
<dbReference type="Proteomes" id="UP000297083">
    <property type="component" value="Segment"/>
</dbReference>
<dbReference type="GeneID" id="55013249"/>
<reference evidence="1 2" key="1">
    <citation type="submission" date="2019-03" db="EMBL/GenBank/DDBJ databases">
        <authorList>
            <person name="Connerton I.F."/>
            <person name="El-Shibiny A."/>
            <person name="Hooton S."/>
            <person name="Mohamed A."/>
            <person name="Taha O."/>
            <person name="E-Sherif H.M."/>
            <person name="Connerton P.L."/>
        </authorList>
    </citation>
    <scope>NUCLEOTIDE SEQUENCE [LARGE SCALE GENOMIC DNA]</scope>
</reference>
<accession>A0A4D6DVZ4</accession>